<dbReference type="EMBL" id="CZAE01000011">
    <property type="protein sequence ID" value="CUP40562.1"/>
    <property type="molecule type" value="Genomic_DNA"/>
</dbReference>
<dbReference type="Proteomes" id="UP001060104">
    <property type="component" value="Chromosome"/>
</dbReference>
<dbReference type="AlphaFoldDB" id="A0A174MVX2"/>
<evidence type="ECO:0000313" key="4">
    <source>
        <dbReference type="EMBL" id="UVQ73759.1"/>
    </source>
</evidence>
<sequence>MSKIEFLKEQMIEARAFVKRLMSELPEDLWYVIPEGTDSNFIWQVGHLLVSQNFHTMTAVTGVNKKVGELLPIKEYNRIFNGMGTMHRSIEKDMIPVLKLKEEFEIVHQICISSLETLNDDILSDCLEPLPFKHPVAEVKYEALAWSFKHEMWHSAEMEAIKRDLGYPIVWMKQEI</sequence>
<evidence type="ECO:0000259" key="1">
    <source>
        <dbReference type="Pfam" id="PF12867"/>
    </source>
</evidence>
<reference evidence="3" key="2">
    <citation type="submission" date="2022-08" db="EMBL/GenBank/DDBJ databases">
        <title>Genome Sequencing of Bacteroides fragilis Group Isolates with Nanopore Technology.</title>
        <authorList>
            <person name="Tisza M.J."/>
            <person name="Smith D."/>
            <person name="Dekker J.P."/>
        </authorList>
    </citation>
    <scope>NUCLEOTIDE SEQUENCE</scope>
    <source>
        <strain evidence="3">BFG-351</strain>
        <strain evidence="4">BFG-527</strain>
    </source>
</reference>
<evidence type="ECO:0000313" key="3">
    <source>
        <dbReference type="EMBL" id="MCS2794048.1"/>
    </source>
</evidence>
<accession>A0A174MVX2</accession>
<protein>
    <submittedName>
        <fullName evidence="3">DinB family protein</fullName>
    </submittedName>
    <submittedName>
        <fullName evidence="2">DinB superfamily</fullName>
    </submittedName>
</protein>
<dbReference type="GeneID" id="69590964"/>
<evidence type="ECO:0000313" key="6">
    <source>
        <dbReference type="Proteomes" id="UP001060104"/>
    </source>
</evidence>
<evidence type="ECO:0000313" key="2">
    <source>
        <dbReference type="EMBL" id="CUP40562.1"/>
    </source>
</evidence>
<dbReference type="Proteomes" id="UP001204548">
    <property type="component" value="Unassembled WGS sequence"/>
</dbReference>
<dbReference type="InterPro" id="IPR024775">
    <property type="entry name" value="DinB-like"/>
</dbReference>
<gene>
    <name evidence="2" type="ORF">ERS852461_02501</name>
    <name evidence="3" type="ORF">NXW97_18930</name>
    <name evidence="4" type="ORF">NXY30_22550</name>
</gene>
<dbReference type="Pfam" id="PF12867">
    <property type="entry name" value="DinB_2"/>
    <property type="match status" value="1"/>
</dbReference>
<dbReference type="SUPFAM" id="SSF109854">
    <property type="entry name" value="DinB/YfiT-like putative metalloenzymes"/>
    <property type="match status" value="1"/>
</dbReference>
<dbReference type="RefSeq" id="WP_010538486.1">
    <property type="nucleotide sequence ID" value="NZ_CAJTBQ010000026.1"/>
</dbReference>
<evidence type="ECO:0000313" key="5">
    <source>
        <dbReference type="Proteomes" id="UP000095606"/>
    </source>
</evidence>
<dbReference type="InterPro" id="IPR034660">
    <property type="entry name" value="DinB/YfiT-like"/>
</dbReference>
<feature type="domain" description="DinB-like" evidence="1">
    <location>
        <begin position="13"/>
        <end position="157"/>
    </location>
</feature>
<accession>A0A642MH77</accession>
<dbReference type="EMBL" id="JANUTS010000001">
    <property type="protein sequence ID" value="MCS2794048.1"/>
    <property type="molecule type" value="Genomic_DNA"/>
</dbReference>
<organism evidence="2 5">
    <name type="scientific">Bacteroides faecis</name>
    <dbReference type="NCBI Taxonomy" id="674529"/>
    <lineage>
        <taxon>Bacteria</taxon>
        <taxon>Pseudomonadati</taxon>
        <taxon>Bacteroidota</taxon>
        <taxon>Bacteroidia</taxon>
        <taxon>Bacteroidales</taxon>
        <taxon>Bacteroidaceae</taxon>
        <taxon>Bacteroides</taxon>
    </lineage>
</organism>
<proteinExistence type="predicted"/>
<dbReference type="EMBL" id="CP103141">
    <property type="protein sequence ID" value="UVQ73759.1"/>
    <property type="molecule type" value="Genomic_DNA"/>
</dbReference>
<dbReference type="Proteomes" id="UP000095606">
    <property type="component" value="Unassembled WGS sequence"/>
</dbReference>
<reference evidence="2 5" key="1">
    <citation type="submission" date="2015-09" db="EMBL/GenBank/DDBJ databases">
        <authorList>
            <consortium name="Pathogen Informatics"/>
        </authorList>
    </citation>
    <scope>NUCLEOTIDE SEQUENCE [LARGE SCALE GENOMIC DNA]</scope>
    <source>
        <strain evidence="2 5">2789STDY5834846</strain>
    </source>
</reference>
<name>A0A174MVX2_9BACE</name>
<keyword evidence="6" id="KW-1185">Reference proteome</keyword>
<dbReference type="Gene3D" id="1.20.120.450">
    <property type="entry name" value="dinb family like domain"/>
    <property type="match status" value="1"/>
</dbReference>